<accession>A0A0F7U5I2</accession>
<dbReference type="InterPro" id="IPR002110">
    <property type="entry name" value="Ankyrin_rpt"/>
</dbReference>
<evidence type="ECO:0000256" key="3">
    <source>
        <dbReference type="PROSITE-ProRule" id="PRU00023"/>
    </source>
</evidence>
<evidence type="ECO:0000256" key="1">
    <source>
        <dbReference type="ARBA" id="ARBA00022737"/>
    </source>
</evidence>
<dbReference type="PANTHER" id="PTHR24173">
    <property type="entry name" value="ANKYRIN REPEAT CONTAINING"/>
    <property type="match status" value="1"/>
</dbReference>
<organism evidence="5">
    <name type="scientific">Neospora caninum (strain Liverpool)</name>
    <dbReference type="NCBI Taxonomy" id="572307"/>
    <lineage>
        <taxon>Eukaryota</taxon>
        <taxon>Sar</taxon>
        <taxon>Alveolata</taxon>
        <taxon>Apicomplexa</taxon>
        <taxon>Conoidasida</taxon>
        <taxon>Coccidia</taxon>
        <taxon>Eucoccidiorida</taxon>
        <taxon>Eimeriorina</taxon>
        <taxon>Sarcocystidae</taxon>
        <taxon>Neospora</taxon>
    </lineage>
</organism>
<name>A0A0F7U5I2_NEOCL</name>
<proteinExistence type="predicted"/>
<dbReference type="EMBL" id="LN714477">
    <property type="protein sequence ID" value="CEL65033.1"/>
    <property type="molecule type" value="Genomic_DNA"/>
</dbReference>
<dbReference type="PANTHER" id="PTHR24173:SF74">
    <property type="entry name" value="ANKYRIN REPEAT DOMAIN-CONTAINING PROTEIN 16"/>
    <property type="match status" value="1"/>
</dbReference>
<keyword evidence="2 3" id="KW-0040">ANK repeat</keyword>
<sequence length="337" mass="36208">MADRADRDSSREQPGTVETDYGVGNPPFPAVRACESCEGEADPGDCEHDPEDITDGGNVTDSGSEFAGCASPEGGHDPSLEALFSESPSVALSTLFGTDPQSLKSGEVSDRLLRNCVQPQHSDAESASVCEVLLRRYRYNPKHDDCTSECSGGPTRSSLSHPAVWQALRCSCLQGKKRTFETLCALGVDVQAADVAAQQQQKGSLLHAAAVGGSPSIIQRLLDDYQLSPEGVKANSNHNEPVHLAAAHGRTHALLHFIHRGVSIDTRDRHGRTPLFHAAVNGHLSTVKALAESGALIQVKDYDGISLIEEVTRRARIRDGQDRQALAEYLQQKLQQG</sequence>
<keyword evidence="1" id="KW-0677">Repeat</keyword>
<evidence type="ECO:0000256" key="2">
    <source>
        <dbReference type="ARBA" id="ARBA00023043"/>
    </source>
</evidence>
<dbReference type="SMART" id="SM00248">
    <property type="entry name" value="ANK"/>
    <property type="match status" value="3"/>
</dbReference>
<dbReference type="Gene3D" id="1.25.40.20">
    <property type="entry name" value="Ankyrin repeat-containing domain"/>
    <property type="match status" value="1"/>
</dbReference>
<dbReference type="AlphaFoldDB" id="A0A0F7U5I2"/>
<reference evidence="5" key="1">
    <citation type="journal article" date="2015" name="PLoS ONE">
        <title>Comprehensive Evaluation of Toxoplasma gondii VEG and Neospora caninum LIV Genomes with Tachyzoite Stage Transcriptome and Proteome Defines Novel Transcript Features.</title>
        <authorList>
            <person name="Ramaprasad A."/>
            <person name="Mourier T."/>
            <person name="Naeem R."/>
            <person name="Malas T.B."/>
            <person name="Moussa E."/>
            <person name="Panigrahi A."/>
            <person name="Vermont S.J."/>
            <person name="Otto T.D."/>
            <person name="Wastling J."/>
            <person name="Pain A."/>
        </authorList>
    </citation>
    <scope>NUCLEOTIDE SEQUENCE</scope>
    <source>
        <strain evidence="5">Liverpool</strain>
    </source>
</reference>
<evidence type="ECO:0000256" key="4">
    <source>
        <dbReference type="SAM" id="MobiDB-lite"/>
    </source>
</evidence>
<feature type="repeat" description="ANK" evidence="3">
    <location>
        <begin position="270"/>
        <end position="302"/>
    </location>
</feature>
<dbReference type="InterPro" id="IPR036770">
    <property type="entry name" value="Ankyrin_rpt-contain_sf"/>
</dbReference>
<dbReference type="SUPFAM" id="SSF48403">
    <property type="entry name" value="Ankyrin repeat"/>
    <property type="match status" value="1"/>
</dbReference>
<dbReference type="PROSITE" id="PS50297">
    <property type="entry name" value="ANK_REP_REGION"/>
    <property type="match status" value="1"/>
</dbReference>
<gene>
    <name evidence="5" type="ORF">BN1204_008940</name>
</gene>
<feature type="compositionally biased region" description="Basic and acidic residues" evidence="4">
    <location>
        <begin position="1"/>
        <end position="11"/>
    </location>
</feature>
<feature type="compositionally biased region" description="Acidic residues" evidence="4">
    <location>
        <begin position="37"/>
        <end position="54"/>
    </location>
</feature>
<dbReference type="Pfam" id="PF12796">
    <property type="entry name" value="Ank_2"/>
    <property type="match status" value="1"/>
</dbReference>
<evidence type="ECO:0000313" key="5">
    <source>
        <dbReference type="EMBL" id="CEL65033.1"/>
    </source>
</evidence>
<protein>
    <submittedName>
        <fullName evidence="5">Ankyrin repeat-containing protein, putative</fullName>
    </submittedName>
</protein>
<feature type="repeat" description="ANK" evidence="3">
    <location>
        <begin position="237"/>
        <end position="269"/>
    </location>
</feature>
<feature type="region of interest" description="Disordered" evidence="4">
    <location>
        <begin position="1"/>
        <end position="78"/>
    </location>
</feature>
<dbReference type="PROSITE" id="PS50088">
    <property type="entry name" value="ANK_REPEAT"/>
    <property type="match status" value="2"/>
</dbReference>